<evidence type="ECO:0008006" key="4">
    <source>
        <dbReference type="Google" id="ProtNLM"/>
    </source>
</evidence>
<dbReference type="Proteomes" id="UP000198942">
    <property type="component" value="Unassembled WGS sequence"/>
</dbReference>
<feature type="chain" id="PRO_5011640189" description="DUF5018 domain-containing protein" evidence="1">
    <location>
        <begin position="22"/>
        <end position="321"/>
    </location>
</feature>
<feature type="signal peptide" evidence="1">
    <location>
        <begin position="1"/>
        <end position="21"/>
    </location>
</feature>
<gene>
    <name evidence="2" type="ORF">SAMN05192574_1148</name>
</gene>
<dbReference type="OrthoDB" id="674886at2"/>
<dbReference type="RefSeq" id="WP_091219399.1">
    <property type="nucleotide sequence ID" value="NZ_FOCL01000014.1"/>
</dbReference>
<evidence type="ECO:0000313" key="2">
    <source>
        <dbReference type="EMBL" id="SEO83502.1"/>
    </source>
</evidence>
<evidence type="ECO:0000256" key="1">
    <source>
        <dbReference type="SAM" id="SignalP"/>
    </source>
</evidence>
<proteinExistence type="predicted"/>
<name>A0A1H8SXT7_9SPHI</name>
<keyword evidence="1" id="KW-0732">Signal</keyword>
<keyword evidence="3" id="KW-1185">Reference proteome</keyword>
<evidence type="ECO:0000313" key="3">
    <source>
        <dbReference type="Proteomes" id="UP000198942"/>
    </source>
</evidence>
<dbReference type="Gene3D" id="2.60.40.2340">
    <property type="match status" value="1"/>
</dbReference>
<dbReference type="PROSITE" id="PS51257">
    <property type="entry name" value="PROKAR_LIPOPROTEIN"/>
    <property type="match status" value="1"/>
</dbReference>
<dbReference type="STRING" id="551995.SAMN05192574_1148"/>
<dbReference type="EMBL" id="FOCL01000014">
    <property type="protein sequence ID" value="SEO83502.1"/>
    <property type="molecule type" value="Genomic_DNA"/>
</dbReference>
<sequence length="321" mass="34607">MKTKYLAFLIALFIAGFTACKKTINYDPLAQNRITEYKVVNVQDTVIYGSIDNIQNTITVYVPYYYGMTVIQPSIKVDAGAMLSTQALPVEVTDASQSYTVKGADGSTRTYKLIIAQQNPPALSLEWSDANPVAVPGGQLTVITGNFQSTNKTTLKITLQSVTSNQIITPDPSTAFILTWIEGKGTYISSANTPTSLDSGLYKVNVSFLGNNVTMDKPVHVYYPTPSIAPTWNTQTVAAGDTLAFIPNGTGLFYDLKTVTAKIQGQNYNIPIKSTSRLGAVITFPDGLPVGNWGSVPFVFQFGNFNPVTTTVPLIVKAKGG</sequence>
<accession>A0A1H8SXT7</accession>
<dbReference type="AlphaFoldDB" id="A0A1H8SXT7"/>
<protein>
    <recommendedName>
        <fullName evidence="4">DUF5018 domain-containing protein</fullName>
    </recommendedName>
</protein>
<organism evidence="2 3">
    <name type="scientific">Mucilaginibacter gossypiicola</name>
    <dbReference type="NCBI Taxonomy" id="551995"/>
    <lineage>
        <taxon>Bacteria</taxon>
        <taxon>Pseudomonadati</taxon>
        <taxon>Bacteroidota</taxon>
        <taxon>Sphingobacteriia</taxon>
        <taxon>Sphingobacteriales</taxon>
        <taxon>Sphingobacteriaceae</taxon>
        <taxon>Mucilaginibacter</taxon>
    </lineage>
</organism>
<reference evidence="3" key="1">
    <citation type="submission" date="2016-10" db="EMBL/GenBank/DDBJ databases">
        <authorList>
            <person name="Varghese N."/>
            <person name="Submissions S."/>
        </authorList>
    </citation>
    <scope>NUCLEOTIDE SEQUENCE [LARGE SCALE GENOMIC DNA]</scope>
    <source>
        <strain evidence="3">Gh-48</strain>
    </source>
</reference>